<accession>A0AAV4M6V8</accession>
<dbReference type="Proteomes" id="UP001054945">
    <property type="component" value="Unassembled WGS sequence"/>
</dbReference>
<organism evidence="1 2">
    <name type="scientific">Caerostris extrusa</name>
    <name type="common">Bark spider</name>
    <name type="synonym">Caerostris bankana</name>
    <dbReference type="NCBI Taxonomy" id="172846"/>
    <lineage>
        <taxon>Eukaryota</taxon>
        <taxon>Metazoa</taxon>
        <taxon>Ecdysozoa</taxon>
        <taxon>Arthropoda</taxon>
        <taxon>Chelicerata</taxon>
        <taxon>Arachnida</taxon>
        <taxon>Araneae</taxon>
        <taxon>Araneomorphae</taxon>
        <taxon>Entelegynae</taxon>
        <taxon>Araneoidea</taxon>
        <taxon>Araneidae</taxon>
        <taxon>Caerostris</taxon>
    </lineage>
</organism>
<comment type="caution">
    <text evidence="1">The sequence shown here is derived from an EMBL/GenBank/DDBJ whole genome shotgun (WGS) entry which is preliminary data.</text>
</comment>
<reference evidence="1 2" key="1">
    <citation type="submission" date="2021-06" db="EMBL/GenBank/DDBJ databases">
        <title>Caerostris extrusa draft genome.</title>
        <authorList>
            <person name="Kono N."/>
            <person name="Arakawa K."/>
        </authorList>
    </citation>
    <scope>NUCLEOTIDE SEQUENCE [LARGE SCALE GENOMIC DNA]</scope>
</reference>
<name>A0AAV4M6V8_CAEEX</name>
<evidence type="ECO:0000313" key="2">
    <source>
        <dbReference type="Proteomes" id="UP001054945"/>
    </source>
</evidence>
<gene>
    <name evidence="1" type="ORF">CEXT_789551</name>
</gene>
<dbReference type="AlphaFoldDB" id="A0AAV4M6V8"/>
<dbReference type="EMBL" id="BPLR01019418">
    <property type="protein sequence ID" value="GIX67623.1"/>
    <property type="molecule type" value="Genomic_DNA"/>
</dbReference>
<evidence type="ECO:0000313" key="1">
    <source>
        <dbReference type="EMBL" id="GIX67623.1"/>
    </source>
</evidence>
<proteinExistence type="predicted"/>
<sequence length="68" mass="7960">MFEEGSLSCEVRLIAEVLRQQSLRRKGKRTWADNQTFSRITETSSAACDITTRWNRRATDLKEARRLD</sequence>
<keyword evidence="2" id="KW-1185">Reference proteome</keyword>
<protein>
    <submittedName>
        <fullName evidence="1">Uncharacterized protein</fullName>
    </submittedName>
</protein>